<dbReference type="Pfam" id="PF00067">
    <property type="entry name" value="p450"/>
    <property type="match status" value="1"/>
</dbReference>
<dbReference type="Gene3D" id="1.10.630.10">
    <property type="entry name" value="Cytochrome P450"/>
    <property type="match status" value="1"/>
</dbReference>
<dbReference type="GO" id="GO:0020037">
    <property type="term" value="F:heme binding"/>
    <property type="evidence" value="ECO:0007669"/>
    <property type="project" value="InterPro"/>
</dbReference>
<sequence>MNFKEKYGNSFKLMLGHRPRLVINEPNLAEFLLGSNDILEKSYEYKYFHRWLGTGLLTSSSAKWRRQRKLITPAFHFQILEQFIEVFDSQSNTLIEKLSKEVGKKSLNIFPYITLCALDVICEAAMGTSVNAQNDSDSEYVRSVKEMCRIVVDRAFSLAKMSNFLYQFTKDYYKENKALQVLHGYTNSVIVKRREELNSGNSENTMTVDDAGIKKRLAFLDLLLQCTVDGKPLPDEIIREEVDTFMFEGHDTTTSGISFTLYCLSRNPEVQKKVVEELNSIFEDDKSRCATYKDLQGMKYLEMVIKESMRLYPPVPLYGRILEEDVKFDGGILPKGLSFTVFVYGLHRNSQTFPDPDKFDPERFSIENSLERSPYGYLPFSAGPRNCIGQRFAMLEMKSTVSKILRNFELLPVWDHNPVLVAEAILTSANGLAIGLKERKVAE</sequence>
<evidence type="ECO:0000256" key="9">
    <source>
        <dbReference type="RuleBase" id="RU000461"/>
    </source>
</evidence>
<keyword evidence="3 8" id="KW-0349">Heme</keyword>
<evidence type="ECO:0000313" key="10">
    <source>
        <dbReference type="EMBL" id="KAF2893674.1"/>
    </source>
</evidence>
<proteinExistence type="inferred from homology"/>
<comment type="caution">
    <text evidence="10">The sequence shown here is derived from an EMBL/GenBank/DDBJ whole genome shotgun (WGS) entry which is preliminary data.</text>
</comment>
<evidence type="ECO:0000256" key="8">
    <source>
        <dbReference type="PIRSR" id="PIRSR602401-1"/>
    </source>
</evidence>
<reference evidence="10" key="1">
    <citation type="submission" date="2019-08" db="EMBL/GenBank/DDBJ databases">
        <title>The genome of the North American firefly Photinus pyralis.</title>
        <authorList>
            <consortium name="Photinus pyralis genome working group"/>
            <person name="Fallon T.R."/>
            <person name="Sander Lower S.E."/>
            <person name="Weng J.-K."/>
        </authorList>
    </citation>
    <scope>NUCLEOTIDE SEQUENCE</scope>
    <source>
        <strain evidence="10">TRF0915ILg1</strain>
        <tissue evidence="10">Whole body</tissue>
    </source>
</reference>
<dbReference type="Proteomes" id="UP000801492">
    <property type="component" value="Unassembled WGS sequence"/>
</dbReference>
<keyword evidence="4 8" id="KW-0479">Metal-binding</keyword>
<evidence type="ECO:0000256" key="1">
    <source>
        <dbReference type="ARBA" id="ARBA00001971"/>
    </source>
</evidence>
<evidence type="ECO:0000256" key="2">
    <source>
        <dbReference type="ARBA" id="ARBA00010617"/>
    </source>
</evidence>
<name>A0A8K0CWC2_IGNLU</name>
<dbReference type="InterPro" id="IPR036396">
    <property type="entry name" value="Cyt_P450_sf"/>
</dbReference>
<evidence type="ECO:0000256" key="7">
    <source>
        <dbReference type="ARBA" id="ARBA00023033"/>
    </source>
</evidence>
<dbReference type="GO" id="GO:0004497">
    <property type="term" value="F:monooxygenase activity"/>
    <property type="evidence" value="ECO:0007669"/>
    <property type="project" value="UniProtKB-KW"/>
</dbReference>
<protein>
    <recommendedName>
        <fullName evidence="12">Cytochrome P450</fullName>
    </recommendedName>
</protein>
<keyword evidence="5 9" id="KW-0560">Oxidoreductase</keyword>
<dbReference type="AlphaFoldDB" id="A0A8K0CWC2"/>
<organism evidence="10 11">
    <name type="scientific">Ignelater luminosus</name>
    <name type="common">Cucubano</name>
    <name type="synonym">Pyrophorus luminosus</name>
    <dbReference type="NCBI Taxonomy" id="2038154"/>
    <lineage>
        <taxon>Eukaryota</taxon>
        <taxon>Metazoa</taxon>
        <taxon>Ecdysozoa</taxon>
        <taxon>Arthropoda</taxon>
        <taxon>Hexapoda</taxon>
        <taxon>Insecta</taxon>
        <taxon>Pterygota</taxon>
        <taxon>Neoptera</taxon>
        <taxon>Endopterygota</taxon>
        <taxon>Coleoptera</taxon>
        <taxon>Polyphaga</taxon>
        <taxon>Elateriformia</taxon>
        <taxon>Elateroidea</taxon>
        <taxon>Elateridae</taxon>
        <taxon>Agrypninae</taxon>
        <taxon>Pyrophorini</taxon>
        <taxon>Ignelater</taxon>
    </lineage>
</organism>
<dbReference type="GO" id="GO:0005506">
    <property type="term" value="F:iron ion binding"/>
    <property type="evidence" value="ECO:0007669"/>
    <property type="project" value="InterPro"/>
</dbReference>
<keyword evidence="11" id="KW-1185">Reference proteome</keyword>
<dbReference type="PRINTS" id="PR00385">
    <property type="entry name" value="P450"/>
</dbReference>
<dbReference type="GO" id="GO:0016705">
    <property type="term" value="F:oxidoreductase activity, acting on paired donors, with incorporation or reduction of molecular oxygen"/>
    <property type="evidence" value="ECO:0007669"/>
    <property type="project" value="InterPro"/>
</dbReference>
<dbReference type="PRINTS" id="PR00463">
    <property type="entry name" value="EP450I"/>
</dbReference>
<evidence type="ECO:0000256" key="4">
    <source>
        <dbReference type="ARBA" id="ARBA00022723"/>
    </source>
</evidence>
<keyword evidence="6 8" id="KW-0408">Iron</keyword>
<keyword evidence="7 9" id="KW-0503">Monooxygenase</keyword>
<dbReference type="PANTHER" id="PTHR24291">
    <property type="entry name" value="CYTOCHROME P450 FAMILY 4"/>
    <property type="match status" value="1"/>
</dbReference>
<evidence type="ECO:0000313" key="11">
    <source>
        <dbReference type="Proteomes" id="UP000801492"/>
    </source>
</evidence>
<gene>
    <name evidence="10" type="ORF">ILUMI_12500</name>
</gene>
<dbReference type="InterPro" id="IPR050196">
    <property type="entry name" value="Cytochrome_P450_Monoox"/>
</dbReference>
<dbReference type="SUPFAM" id="SSF48264">
    <property type="entry name" value="Cytochrome P450"/>
    <property type="match status" value="1"/>
</dbReference>
<comment type="cofactor">
    <cofactor evidence="1 8">
        <name>heme</name>
        <dbReference type="ChEBI" id="CHEBI:30413"/>
    </cofactor>
</comment>
<dbReference type="PANTHER" id="PTHR24291:SF187">
    <property type="entry name" value="CYTOCHROME P450 4AE1-RELATED"/>
    <property type="match status" value="1"/>
</dbReference>
<evidence type="ECO:0000256" key="6">
    <source>
        <dbReference type="ARBA" id="ARBA00023004"/>
    </source>
</evidence>
<feature type="binding site" description="axial binding residue" evidence="8">
    <location>
        <position position="387"/>
    </location>
    <ligand>
        <name>heme</name>
        <dbReference type="ChEBI" id="CHEBI:30413"/>
    </ligand>
    <ligandPart>
        <name>Fe</name>
        <dbReference type="ChEBI" id="CHEBI:18248"/>
    </ligandPart>
</feature>
<evidence type="ECO:0000256" key="5">
    <source>
        <dbReference type="ARBA" id="ARBA00023002"/>
    </source>
</evidence>
<dbReference type="InterPro" id="IPR017972">
    <property type="entry name" value="Cyt_P450_CS"/>
</dbReference>
<dbReference type="InterPro" id="IPR001128">
    <property type="entry name" value="Cyt_P450"/>
</dbReference>
<dbReference type="EMBL" id="VTPC01007767">
    <property type="protein sequence ID" value="KAF2893674.1"/>
    <property type="molecule type" value="Genomic_DNA"/>
</dbReference>
<dbReference type="PROSITE" id="PS00086">
    <property type="entry name" value="CYTOCHROME_P450"/>
    <property type="match status" value="1"/>
</dbReference>
<comment type="similarity">
    <text evidence="2 9">Belongs to the cytochrome P450 family.</text>
</comment>
<dbReference type="OrthoDB" id="1470350at2759"/>
<evidence type="ECO:0000256" key="3">
    <source>
        <dbReference type="ARBA" id="ARBA00022617"/>
    </source>
</evidence>
<accession>A0A8K0CWC2</accession>
<evidence type="ECO:0008006" key="12">
    <source>
        <dbReference type="Google" id="ProtNLM"/>
    </source>
</evidence>
<dbReference type="CDD" id="cd20628">
    <property type="entry name" value="CYP4"/>
    <property type="match status" value="1"/>
</dbReference>
<dbReference type="InterPro" id="IPR002401">
    <property type="entry name" value="Cyt_P450_E_grp-I"/>
</dbReference>